<feature type="zinc finger region" description="C3H1-type" evidence="4">
    <location>
        <begin position="453"/>
        <end position="483"/>
    </location>
</feature>
<feature type="compositionally biased region" description="Polar residues" evidence="5">
    <location>
        <begin position="230"/>
        <end position="243"/>
    </location>
</feature>
<dbReference type="InterPro" id="IPR000571">
    <property type="entry name" value="Znf_CCCH"/>
</dbReference>
<dbReference type="InterPro" id="IPR016197">
    <property type="entry name" value="Chromo-like_dom_sf"/>
</dbReference>
<evidence type="ECO:0008006" key="10">
    <source>
        <dbReference type="Google" id="ProtNLM"/>
    </source>
</evidence>
<dbReference type="AlphaFoldDB" id="A0A2V1DB08"/>
<feature type="region of interest" description="Disordered" evidence="5">
    <location>
        <begin position="680"/>
        <end position="705"/>
    </location>
</feature>
<organism evidence="8 9">
    <name type="scientific">Periconia macrospinosa</name>
    <dbReference type="NCBI Taxonomy" id="97972"/>
    <lineage>
        <taxon>Eukaryota</taxon>
        <taxon>Fungi</taxon>
        <taxon>Dikarya</taxon>
        <taxon>Ascomycota</taxon>
        <taxon>Pezizomycotina</taxon>
        <taxon>Dothideomycetes</taxon>
        <taxon>Pleosporomycetidae</taxon>
        <taxon>Pleosporales</taxon>
        <taxon>Massarineae</taxon>
        <taxon>Periconiaceae</taxon>
        <taxon>Periconia</taxon>
    </lineage>
</organism>
<keyword evidence="4" id="KW-0863">Zinc-finger</keyword>
<keyword evidence="4" id="KW-0862">Zinc</keyword>
<name>A0A2V1DB08_9PLEO</name>
<evidence type="ECO:0000259" key="6">
    <source>
        <dbReference type="PROSITE" id="PS50013"/>
    </source>
</evidence>
<feature type="zinc finger region" description="C3H1-type" evidence="4">
    <location>
        <begin position="408"/>
        <end position="432"/>
    </location>
</feature>
<feature type="domain" description="C3H1-type" evidence="7">
    <location>
        <begin position="633"/>
        <end position="661"/>
    </location>
</feature>
<proteinExistence type="predicted"/>
<feature type="compositionally biased region" description="Polar residues" evidence="5">
    <location>
        <begin position="255"/>
        <end position="266"/>
    </location>
</feature>
<dbReference type="PROSITE" id="PS50103">
    <property type="entry name" value="ZF_C3H1"/>
    <property type="match status" value="4"/>
</dbReference>
<keyword evidence="4" id="KW-0479">Metal-binding</keyword>
<gene>
    <name evidence="8" type="ORF">DM02DRAFT_692527</name>
</gene>
<accession>A0A2V1DB08</accession>
<evidence type="ECO:0000256" key="5">
    <source>
        <dbReference type="SAM" id="MobiDB-lite"/>
    </source>
</evidence>
<dbReference type="Proteomes" id="UP000244855">
    <property type="component" value="Unassembled WGS sequence"/>
</dbReference>
<dbReference type="InterPro" id="IPR023780">
    <property type="entry name" value="Chromo_domain"/>
</dbReference>
<feature type="zinc finger region" description="C3H1-type" evidence="4">
    <location>
        <begin position="577"/>
        <end position="605"/>
    </location>
</feature>
<feature type="compositionally biased region" description="Basic and acidic residues" evidence="5">
    <location>
        <begin position="244"/>
        <end position="253"/>
    </location>
</feature>
<dbReference type="PROSITE" id="PS50013">
    <property type="entry name" value="CHROMO_2"/>
    <property type="match status" value="1"/>
</dbReference>
<evidence type="ECO:0000256" key="3">
    <source>
        <dbReference type="ARBA" id="ARBA00023242"/>
    </source>
</evidence>
<feature type="compositionally biased region" description="Low complexity" evidence="5">
    <location>
        <begin position="184"/>
        <end position="197"/>
    </location>
</feature>
<protein>
    <recommendedName>
        <fullName evidence="10">Chromo domain-containing protein</fullName>
    </recommendedName>
</protein>
<dbReference type="SMART" id="SM00356">
    <property type="entry name" value="ZnF_C3H1"/>
    <property type="match status" value="4"/>
</dbReference>
<dbReference type="InterPro" id="IPR000953">
    <property type="entry name" value="Chromo/chromo_shadow_dom"/>
</dbReference>
<reference evidence="8 9" key="1">
    <citation type="journal article" date="2018" name="Sci. Rep.">
        <title>Comparative genomics provides insights into the lifestyle and reveals functional heterogeneity of dark septate endophytic fungi.</title>
        <authorList>
            <person name="Knapp D.G."/>
            <person name="Nemeth J.B."/>
            <person name="Barry K."/>
            <person name="Hainaut M."/>
            <person name="Henrissat B."/>
            <person name="Johnson J."/>
            <person name="Kuo A."/>
            <person name="Lim J.H.P."/>
            <person name="Lipzen A."/>
            <person name="Nolan M."/>
            <person name="Ohm R.A."/>
            <person name="Tamas L."/>
            <person name="Grigoriev I.V."/>
            <person name="Spatafora J.W."/>
            <person name="Nagy L.G."/>
            <person name="Kovacs G.M."/>
        </authorList>
    </citation>
    <scope>NUCLEOTIDE SEQUENCE [LARGE SCALE GENOMIC DNA]</scope>
    <source>
        <strain evidence="8 9">DSE2036</strain>
    </source>
</reference>
<evidence type="ECO:0000256" key="2">
    <source>
        <dbReference type="ARBA" id="ARBA00011353"/>
    </source>
</evidence>
<dbReference type="PANTHER" id="PTHR22812">
    <property type="entry name" value="CHROMOBOX PROTEIN"/>
    <property type="match status" value="1"/>
</dbReference>
<dbReference type="SMART" id="SM00298">
    <property type="entry name" value="CHROMO"/>
    <property type="match status" value="1"/>
</dbReference>
<feature type="region of interest" description="Disordered" evidence="5">
    <location>
        <begin position="330"/>
        <end position="376"/>
    </location>
</feature>
<dbReference type="SUPFAM" id="SSF54160">
    <property type="entry name" value="Chromo domain-like"/>
    <property type="match status" value="1"/>
</dbReference>
<dbReference type="EMBL" id="KZ805523">
    <property type="protein sequence ID" value="PVH94723.1"/>
    <property type="molecule type" value="Genomic_DNA"/>
</dbReference>
<feature type="region of interest" description="Disordered" evidence="5">
    <location>
        <begin position="114"/>
        <end position="266"/>
    </location>
</feature>
<dbReference type="GO" id="GO:0008270">
    <property type="term" value="F:zinc ion binding"/>
    <property type="evidence" value="ECO:0007669"/>
    <property type="project" value="UniProtKB-KW"/>
</dbReference>
<evidence type="ECO:0000313" key="8">
    <source>
        <dbReference type="EMBL" id="PVH94723.1"/>
    </source>
</evidence>
<comment type="subcellular location">
    <subcellularLocation>
        <location evidence="1">Nucleus</location>
    </subcellularLocation>
</comment>
<evidence type="ECO:0000256" key="4">
    <source>
        <dbReference type="PROSITE-ProRule" id="PRU00723"/>
    </source>
</evidence>
<dbReference type="GO" id="GO:0005634">
    <property type="term" value="C:nucleus"/>
    <property type="evidence" value="ECO:0007669"/>
    <property type="project" value="UniProtKB-SubCell"/>
</dbReference>
<dbReference type="Gene3D" id="2.40.50.40">
    <property type="match status" value="1"/>
</dbReference>
<dbReference type="Gene3D" id="3.30.1370.210">
    <property type="match status" value="1"/>
</dbReference>
<feature type="domain" description="C3H1-type" evidence="7">
    <location>
        <begin position="577"/>
        <end position="605"/>
    </location>
</feature>
<dbReference type="Pfam" id="PF00385">
    <property type="entry name" value="Chromo"/>
    <property type="match status" value="1"/>
</dbReference>
<feature type="domain" description="C3H1-type" evidence="7">
    <location>
        <begin position="408"/>
        <end position="432"/>
    </location>
</feature>
<sequence>MQITMNLKEYDREYDTDEVSITSTVPADEAEDEYDVECIFSEGQDPDGNGTRYLIKWVGYPLHECTWEPLEHFAGTTDLLDHWNAQKLEMGEDAFYKMVVDHYDMFEESKDKAAEAKAKRHTKRMKKRRKLAQARKIPSDDDDDDLPLLLSRRRTLQSKGEGSNAKGKQRRRLSSNRRGPLDVSPSSSEAPSDADSATTEDSLLEEITSKQKRRKTGKERQNRPAELATPSEQDNQNGPTVSNAREHAEKENLSKAPNNANSSINARNKSSIAKKVLTSGPSNSVPVAKTIRSNNVNAAKVPRPIKMINQPKPRPREWKSDKLYTTLQSQNKGRKHFQAEGTPDPSSLEFVNGTPTGRPPPRAPQTSTADNPFGRRESGLRRVVEDLSPPPSPKRPLQSFEIGKIPLICYDYRNGNNCRFTAQNCRFMHRDASPSGRMYKVSDWNGRVPGKYADPPLTCYFWLRGKHGCSASAEDCDFAHENTGLLANTGYGNSRPEPIDKNEVPLRDRPGAGAFIDSYAIHIKNTLTCLFWLRGQYGCTKSANICKFAHWNTGRLPDKEGRQPIDIDPNEPPSSANLSDMTCFFWNQWKCRNGSDRCRSRHEYTGQIANPPLSWKPPVGYKHPPVRYDEHRTADQFTCYLWTKGYCPKTAESCHFTHGWLPDVAVPPLGFVEPPAIQQQNVQPRLSHPPPQHKTESSVQQESTHDAQVTTNIDVTMGNTDQPETVAPPPAPPVLSLQTNLEQSPEYISTLKLKEWTEEICKLDCKDMFVYNGDNDRDATLDKRAFLIFHPKDHVEELETLTRWLLIHHVEVYNFWSDGSWTAFRKEIARGGSGIIIAHPEFELFAEIPDFFQILAAKVRIWSIGHQAGFEFDTSVPSVFPPHLIEYRYDRIEIFPHGGIIFITDDVFNHKPQQALTLIKHFLAKIEACRAVDGPADPWRRVDDGFLPWRLGVRPELMQYLYDTVITHEKAIDAGDLTHKPRLDLYELLEASRYIEQDTDSINSPHDLPVDYFPIISKRRDGIQVSETFFKALKLSQNAANTVMVEHFSSMVIEQRQSYRKFFVVHTQPDSVAARDWKKRIGILDEVLTPERCIEELEKDPKGNRFDFFEWAFEKKADGGQGGCEEG</sequence>
<feature type="compositionally biased region" description="Basic residues" evidence="5">
    <location>
        <begin position="118"/>
        <end position="133"/>
    </location>
</feature>
<feature type="domain" description="Chromo" evidence="6">
    <location>
        <begin position="34"/>
        <end position="95"/>
    </location>
</feature>
<evidence type="ECO:0000256" key="1">
    <source>
        <dbReference type="ARBA" id="ARBA00004123"/>
    </source>
</evidence>
<keyword evidence="3" id="KW-0539">Nucleus</keyword>
<dbReference type="OrthoDB" id="1918685at2759"/>
<dbReference type="STRING" id="97972.A0A2V1DB08"/>
<feature type="zinc finger region" description="C3H1-type" evidence="4">
    <location>
        <begin position="633"/>
        <end position="661"/>
    </location>
</feature>
<comment type="subunit">
    <text evidence="2">Component of the NuA4 histone acetyltransferase complex.</text>
</comment>
<keyword evidence="9" id="KW-1185">Reference proteome</keyword>
<dbReference type="GO" id="GO:0006338">
    <property type="term" value="P:chromatin remodeling"/>
    <property type="evidence" value="ECO:0007669"/>
    <property type="project" value="UniProtKB-ARBA"/>
</dbReference>
<feature type="domain" description="C3H1-type" evidence="7">
    <location>
        <begin position="453"/>
        <end position="483"/>
    </location>
</feature>
<dbReference type="InterPro" id="IPR051219">
    <property type="entry name" value="Heterochromatin_chromo-domain"/>
</dbReference>
<evidence type="ECO:0000259" key="7">
    <source>
        <dbReference type="PROSITE" id="PS50103"/>
    </source>
</evidence>
<evidence type="ECO:0000313" key="9">
    <source>
        <dbReference type="Proteomes" id="UP000244855"/>
    </source>
</evidence>
<dbReference type="CDD" id="cd18966">
    <property type="entry name" value="chromodomain"/>
    <property type="match status" value="1"/>
</dbReference>